<keyword evidence="5 7" id="KW-0653">Protein transport</keyword>
<reference evidence="9" key="1">
    <citation type="submission" date="2021-04" db="EMBL/GenBank/DDBJ databases">
        <authorList>
            <person name="Chebbi M.A.C M."/>
        </authorList>
    </citation>
    <scope>NUCLEOTIDE SEQUENCE</scope>
</reference>
<organism evidence="9 10">
    <name type="scientific">Cotesia congregata</name>
    <name type="common">Parasitoid wasp</name>
    <name type="synonym">Apanteles congregatus</name>
    <dbReference type="NCBI Taxonomy" id="51543"/>
    <lineage>
        <taxon>Eukaryota</taxon>
        <taxon>Metazoa</taxon>
        <taxon>Ecdysozoa</taxon>
        <taxon>Arthropoda</taxon>
        <taxon>Hexapoda</taxon>
        <taxon>Insecta</taxon>
        <taxon>Pterygota</taxon>
        <taxon>Neoptera</taxon>
        <taxon>Endopterygota</taxon>
        <taxon>Hymenoptera</taxon>
        <taxon>Apocrita</taxon>
        <taxon>Ichneumonoidea</taxon>
        <taxon>Braconidae</taxon>
        <taxon>Microgastrinae</taxon>
        <taxon>Cotesia</taxon>
    </lineage>
</organism>
<keyword evidence="7" id="KW-0967">Endosome</keyword>
<comment type="subunit">
    <text evidence="7">Component of the endosomal sorting complex required for transport II (ESCRT-II).</text>
</comment>
<dbReference type="SUPFAM" id="SSF46785">
    <property type="entry name" value="Winged helix' DNA-binding domain"/>
    <property type="match status" value="1"/>
</dbReference>
<dbReference type="PANTHER" id="PTHR13128:SF12">
    <property type="entry name" value="VACUOLAR PROTEIN-SORTING-ASSOCIATED PROTEIN 36"/>
    <property type="match status" value="1"/>
</dbReference>
<dbReference type="GO" id="GO:0043130">
    <property type="term" value="F:ubiquitin binding"/>
    <property type="evidence" value="ECO:0007669"/>
    <property type="project" value="UniProtKB-UniRule"/>
</dbReference>
<keyword evidence="3 7" id="KW-0813">Transport</keyword>
<dbReference type="EMBL" id="CAJNRD030001123">
    <property type="protein sequence ID" value="CAG5103765.1"/>
    <property type="molecule type" value="Genomic_DNA"/>
</dbReference>
<dbReference type="FunFam" id="1.10.10.10:FF:000170">
    <property type="entry name" value="Vacuolar protein-sorting-associated protein 36"/>
    <property type="match status" value="1"/>
</dbReference>
<dbReference type="PROSITE" id="PS51495">
    <property type="entry name" value="GLUE"/>
    <property type="match status" value="1"/>
</dbReference>
<dbReference type="InterPro" id="IPR040608">
    <property type="entry name" value="Snf8/Vps36"/>
</dbReference>
<comment type="function">
    <text evidence="7">Component of the ESCRT-II complex (endosomal sorting complex required for transport II), which is required for multivesicular body (MVB) formation and sorting of endosomal cargo proteins into MVBs.</text>
</comment>
<dbReference type="Pfam" id="PF04157">
    <property type="entry name" value="EAP30"/>
    <property type="match status" value="2"/>
</dbReference>
<evidence type="ECO:0000256" key="3">
    <source>
        <dbReference type="ARBA" id="ARBA00022448"/>
    </source>
</evidence>
<sequence>MNRFEYAEARLMPNEIFVRRNMSIRIYDGDTKTNFAGGELVLTSHRLIWGRPGDIPNGKVCLSLSLRYVIFFEEEAPSTFSFGRSKKIILHLAEPPISKSPGPVDNSTNMHIKLSFKEGLDPNYITQLADVIMKKQWEVIISSPIIEPEATNPQKSQLPVIKTRTGIIGIERGLQEKQKATDQSITMAFQDLKKLMEMAKDMVSISKTISNKIRERQGDITEDETEVGGMMTLTDAYCRVNRARGLELLSPEDLLNASRQLGPLNQPLVLRIFDSGVMVLQARSHDDNAVIEDIAELLDDRGSITAEELAQSSGISVLLARERLLVTEKYGRACRDDSIESLRFYPNLFLRQET</sequence>
<dbReference type="GO" id="GO:0043328">
    <property type="term" value="P:protein transport to vacuole involved in ubiquitin-dependent protein catabolic process via the multivesicular body sorting pathway"/>
    <property type="evidence" value="ECO:0007669"/>
    <property type="project" value="UniProtKB-UniRule"/>
</dbReference>
<dbReference type="Pfam" id="PF11605">
    <property type="entry name" value="Vps36_ESCRT-II"/>
    <property type="match status" value="1"/>
</dbReference>
<evidence type="ECO:0000256" key="5">
    <source>
        <dbReference type="ARBA" id="ARBA00022927"/>
    </source>
</evidence>
<comment type="caution">
    <text evidence="9">The sequence shown here is derived from an EMBL/GenBank/DDBJ whole genome shotgun (WGS) entry which is preliminary data.</text>
</comment>
<accession>A0A8J2HPB9</accession>
<dbReference type="InterPro" id="IPR021648">
    <property type="entry name" value="GLUE_dom"/>
</dbReference>
<dbReference type="InterPro" id="IPR036390">
    <property type="entry name" value="WH_DNA-bd_sf"/>
</dbReference>
<dbReference type="Gene3D" id="1.10.10.10">
    <property type="entry name" value="Winged helix-like DNA-binding domain superfamily/Winged helix DNA-binding domain"/>
    <property type="match status" value="2"/>
</dbReference>
<dbReference type="Gene3D" id="2.30.29.30">
    <property type="entry name" value="Pleckstrin-homology domain (PH domain)/Phosphotyrosine-binding domain (PTB)"/>
    <property type="match status" value="1"/>
</dbReference>
<evidence type="ECO:0000256" key="6">
    <source>
        <dbReference type="ARBA" id="ARBA00030114"/>
    </source>
</evidence>
<dbReference type="AlphaFoldDB" id="A0A8J2HPB9"/>
<comment type="similarity">
    <text evidence="1 7">Belongs to the VPS36 family.</text>
</comment>
<dbReference type="PANTHER" id="PTHR13128">
    <property type="entry name" value="VACUOLAR PROTEIN-SORTING-ASSOCIATED PROTEIN 36"/>
    <property type="match status" value="1"/>
</dbReference>
<keyword evidence="10" id="KW-1185">Reference proteome</keyword>
<dbReference type="GO" id="GO:0031902">
    <property type="term" value="C:late endosome membrane"/>
    <property type="evidence" value="ECO:0007669"/>
    <property type="project" value="UniProtKB-UniRule"/>
</dbReference>
<dbReference type="Proteomes" id="UP000786811">
    <property type="component" value="Unassembled WGS sequence"/>
</dbReference>
<evidence type="ECO:0000259" key="8">
    <source>
        <dbReference type="PROSITE" id="PS51495"/>
    </source>
</evidence>
<dbReference type="InterPro" id="IPR037855">
    <property type="entry name" value="Vps36"/>
</dbReference>
<evidence type="ECO:0000256" key="7">
    <source>
        <dbReference type="RuleBase" id="RU367095"/>
    </source>
</evidence>
<protein>
    <recommendedName>
        <fullName evidence="2 7">Vacuolar protein-sorting-associated protein 36</fullName>
    </recommendedName>
    <alternativeName>
        <fullName evidence="6 7">ESCRT-II complex subunit VPS36</fullName>
    </alternativeName>
</protein>
<gene>
    <name evidence="9" type="ORF">HICCMSTLAB_LOCUS11673</name>
</gene>
<dbReference type="SUPFAM" id="SSF50729">
    <property type="entry name" value="PH domain-like"/>
    <property type="match status" value="1"/>
</dbReference>
<evidence type="ECO:0000313" key="10">
    <source>
        <dbReference type="Proteomes" id="UP000786811"/>
    </source>
</evidence>
<name>A0A8J2HPB9_COTCN</name>
<evidence type="ECO:0000313" key="9">
    <source>
        <dbReference type="EMBL" id="CAG5103765.1"/>
    </source>
</evidence>
<feature type="domain" description="GLUE N-terminal" evidence="8">
    <location>
        <begin position="1"/>
        <end position="144"/>
    </location>
</feature>
<comment type="subcellular location">
    <subcellularLocation>
        <location evidence="7">Cytoplasm</location>
    </subcellularLocation>
    <subcellularLocation>
        <location evidence="7">Endosome</location>
    </subcellularLocation>
</comment>
<dbReference type="InterPro" id="IPR011993">
    <property type="entry name" value="PH-like_dom_sf"/>
</dbReference>
<evidence type="ECO:0000256" key="4">
    <source>
        <dbReference type="ARBA" id="ARBA00022490"/>
    </source>
</evidence>
<dbReference type="FunFam" id="1.10.10.10:FF:000416">
    <property type="entry name" value="Vacuolar protein-sorting-associated protein 36"/>
    <property type="match status" value="1"/>
</dbReference>
<dbReference type="InterPro" id="IPR036388">
    <property type="entry name" value="WH-like_DNA-bd_sf"/>
</dbReference>
<dbReference type="OrthoDB" id="271448at2759"/>
<dbReference type="GO" id="GO:0032266">
    <property type="term" value="F:phosphatidylinositol-3-phosphate binding"/>
    <property type="evidence" value="ECO:0007669"/>
    <property type="project" value="UniProtKB-UniRule"/>
</dbReference>
<dbReference type="GO" id="GO:0000814">
    <property type="term" value="C:ESCRT II complex"/>
    <property type="evidence" value="ECO:0007669"/>
    <property type="project" value="UniProtKB-UniRule"/>
</dbReference>
<evidence type="ECO:0000256" key="1">
    <source>
        <dbReference type="ARBA" id="ARBA00009697"/>
    </source>
</evidence>
<keyword evidence="4 7" id="KW-0963">Cytoplasm</keyword>
<evidence type="ECO:0000256" key="2">
    <source>
        <dbReference type="ARBA" id="ARBA00017953"/>
    </source>
</evidence>
<proteinExistence type="inferred from homology"/>